<reference evidence="1" key="2">
    <citation type="journal article" date="2015" name="Fish Shellfish Immunol.">
        <title>Early steps in the European eel (Anguilla anguilla)-Vibrio vulnificus interaction in the gills: Role of the RtxA13 toxin.</title>
        <authorList>
            <person name="Callol A."/>
            <person name="Pajuelo D."/>
            <person name="Ebbesson L."/>
            <person name="Teles M."/>
            <person name="MacKenzie S."/>
            <person name="Amaro C."/>
        </authorList>
    </citation>
    <scope>NUCLEOTIDE SEQUENCE</scope>
</reference>
<evidence type="ECO:0000313" key="1">
    <source>
        <dbReference type="EMBL" id="JAI08309.1"/>
    </source>
</evidence>
<sequence length="13" mass="1702">MEFYIKFNLPRFP</sequence>
<reference evidence="1" key="1">
    <citation type="submission" date="2014-11" db="EMBL/GenBank/DDBJ databases">
        <authorList>
            <person name="Amaro Gonzalez C."/>
        </authorList>
    </citation>
    <scope>NUCLEOTIDE SEQUENCE</scope>
</reference>
<organism evidence="1">
    <name type="scientific">Anguilla anguilla</name>
    <name type="common">European freshwater eel</name>
    <name type="synonym">Muraena anguilla</name>
    <dbReference type="NCBI Taxonomy" id="7936"/>
    <lineage>
        <taxon>Eukaryota</taxon>
        <taxon>Metazoa</taxon>
        <taxon>Chordata</taxon>
        <taxon>Craniata</taxon>
        <taxon>Vertebrata</taxon>
        <taxon>Euteleostomi</taxon>
        <taxon>Actinopterygii</taxon>
        <taxon>Neopterygii</taxon>
        <taxon>Teleostei</taxon>
        <taxon>Anguilliformes</taxon>
        <taxon>Anguillidae</taxon>
        <taxon>Anguilla</taxon>
    </lineage>
</organism>
<name>A0A0E9Y2I7_ANGAN</name>
<protein>
    <submittedName>
        <fullName evidence="1">Uncharacterized protein</fullName>
    </submittedName>
</protein>
<accession>A0A0E9Y2I7</accession>
<proteinExistence type="predicted"/>
<dbReference type="EMBL" id="GBXM01000269">
    <property type="protein sequence ID" value="JAI08309.1"/>
    <property type="molecule type" value="Transcribed_RNA"/>
</dbReference>